<dbReference type="EMBL" id="JYIK01000346">
    <property type="protein sequence ID" value="KWX10683.1"/>
    <property type="molecule type" value="Genomic_DNA"/>
</dbReference>
<accession>A0A132MRP8</accession>
<evidence type="ECO:0000313" key="3">
    <source>
        <dbReference type="Proteomes" id="UP000070598"/>
    </source>
</evidence>
<dbReference type="PATRIC" id="fig|1469144.8.peg.1826"/>
<dbReference type="EMBL" id="JYIJ01000018">
    <property type="protein sequence ID" value="KWX00523.1"/>
    <property type="molecule type" value="Genomic_DNA"/>
</dbReference>
<evidence type="ECO:0008006" key="5">
    <source>
        <dbReference type="Google" id="ProtNLM"/>
    </source>
</evidence>
<comment type="caution">
    <text evidence="1">The sequence shown here is derived from an EMBL/GenBank/DDBJ whole genome shotgun (WGS) entry which is preliminary data.</text>
</comment>
<name>A0A132MRP8_9ACTN</name>
<dbReference type="Pfam" id="PF14433">
    <property type="entry name" value="SUKH-3"/>
    <property type="match status" value="1"/>
</dbReference>
<dbReference type="InterPro" id="IPR025850">
    <property type="entry name" value="SUKH-3"/>
</dbReference>
<reference evidence="3" key="2">
    <citation type="submission" date="2015-02" db="EMBL/GenBank/DDBJ databases">
        <title>Physiological reanalysis, assessment of diazotrophy, and genome sequences of multiple isolates of Streptomyces thermoautotrophicus.</title>
        <authorList>
            <person name="MacKellar D.C."/>
            <person name="Lieber L."/>
            <person name="Norman J."/>
            <person name="Bolger A."/>
            <person name="Tobin C."/>
            <person name="Murray J.W."/>
            <person name="Friesen M."/>
            <person name="Prell J."/>
        </authorList>
    </citation>
    <scope>NUCLEOTIDE SEQUENCE [LARGE SCALE GENOMIC DNA]</scope>
    <source>
        <strain evidence="3">UBT1</strain>
    </source>
</reference>
<gene>
    <name evidence="1" type="ORF">TH66_14180</name>
    <name evidence="2" type="ORF">TR74_02170</name>
</gene>
<evidence type="ECO:0000313" key="1">
    <source>
        <dbReference type="EMBL" id="KWX00523.1"/>
    </source>
</evidence>
<evidence type="ECO:0000313" key="2">
    <source>
        <dbReference type="EMBL" id="KWX10683.1"/>
    </source>
</evidence>
<protein>
    <recommendedName>
        <fullName evidence="5">SUKH-3 domain containing protein</fullName>
    </recommendedName>
</protein>
<organism evidence="1 4">
    <name type="scientific">Carbonactinospora thermoautotrophica</name>
    <dbReference type="NCBI Taxonomy" id="1469144"/>
    <lineage>
        <taxon>Bacteria</taxon>
        <taxon>Bacillati</taxon>
        <taxon>Actinomycetota</taxon>
        <taxon>Actinomycetes</taxon>
        <taxon>Kitasatosporales</taxon>
        <taxon>Carbonactinosporaceae</taxon>
        <taxon>Carbonactinospora</taxon>
    </lineage>
</organism>
<reference evidence="1 4" key="1">
    <citation type="submission" date="2015-02" db="EMBL/GenBank/DDBJ databases">
        <title>Physiological reanalysis, assessment of diazotrophy, and genome sequences of multiple isolates of Streptomyces thermoautotrophicus.</title>
        <authorList>
            <person name="MacKellar D.C."/>
            <person name="Lieber L."/>
            <person name="Norman J."/>
            <person name="Bolger A."/>
            <person name="Tobin C."/>
            <person name="Murray J.W."/>
            <person name="Prell J."/>
        </authorList>
    </citation>
    <scope>NUCLEOTIDE SEQUENCE [LARGE SCALE GENOMIC DNA]</scope>
    <source>
        <strain evidence="1 4">UBT1</strain>
    </source>
</reference>
<dbReference type="Proteomes" id="UP000070659">
    <property type="component" value="Unassembled WGS sequence"/>
</dbReference>
<dbReference type="AlphaFoldDB" id="A0A132MRP8"/>
<evidence type="ECO:0000313" key="4">
    <source>
        <dbReference type="Proteomes" id="UP000070659"/>
    </source>
</evidence>
<dbReference type="Proteomes" id="UP000070598">
    <property type="component" value="Unassembled WGS sequence"/>
</dbReference>
<proteinExistence type="predicted"/>
<sequence>MGEKPTAHERFPGDVAAVLTAAGWASDRDVRESVERWLDELAAHTSPRGYRHEPFPAAVEALAEFGGLRVEQAGRGVAIGRYGFWFNPAPGVANPEDFDGFAQVIGARVFPLGGYDDGPGDLAIDESGRVFLLHPAGDFFLGETLDAALITLIHGARPALVRDDGTW</sequence>